<dbReference type="InterPro" id="IPR036891">
    <property type="entry name" value="Signal_recog_part_SRP54_M_sf"/>
</dbReference>
<dbReference type="EMBL" id="HBKN01038404">
    <property type="protein sequence ID" value="CAE2325794.1"/>
    <property type="molecule type" value="Transcribed_RNA"/>
</dbReference>
<name>A0A6U6C508_GUITH</name>
<dbReference type="Pfam" id="PF02978">
    <property type="entry name" value="SRP_SPB"/>
    <property type="match status" value="1"/>
</dbReference>
<protein>
    <recommendedName>
        <fullName evidence="2">Signal recognition particle SRP54 subunit M-domain domain-containing protein</fullName>
    </recommendedName>
</protein>
<evidence type="ECO:0000313" key="4">
    <source>
        <dbReference type="EMBL" id="CAE2325795.1"/>
    </source>
</evidence>
<dbReference type="GO" id="GO:0006614">
    <property type="term" value="P:SRP-dependent cotranslational protein targeting to membrane"/>
    <property type="evidence" value="ECO:0007669"/>
    <property type="project" value="InterPro"/>
</dbReference>
<dbReference type="Gene3D" id="1.10.260.30">
    <property type="entry name" value="Signal recognition particle, SRP54 subunit, M-domain"/>
    <property type="match status" value="1"/>
</dbReference>
<dbReference type="AlphaFoldDB" id="A0A6U6C508"/>
<organism evidence="4">
    <name type="scientific">Guillardia theta</name>
    <name type="common">Cryptophyte</name>
    <name type="synonym">Cryptomonas phi</name>
    <dbReference type="NCBI Taxonomy" id="55529"/>
    <lineage>
        <taxon>Eukaryota</taxon>
        <taxon>Cryptophyceae</taxon>
        <taxon>Pyrenomonadales</taxon>
        <taxon>Geminigeraceae</taxon>
        <taxon>Guillardia</taxon>
    </lineage>
</organism>
<accession>A0A6U6C508</accession>
<dbReference type="GO" id="GO:0048500">
    <property type="term" value="C:signal recognition particle"/>
    <property type="evidence" value="ECO:0007669"/>
    <property type="project" value="InterPro"/>
</dbReference>
<dbReference type="InterPro" id="IPR022941">
    <property type="entry name" value="SRP54"/>
</dbReference>
<evidence type="ECO:0000259" key="2">
    <source>
        <dbReference type="Pfam" id="PF02978"/>
    </source>
</evidence>
<dbReference type="InterPro" id="IPR004125">
    <property type="entry name" value="Signal_recog_particle_SRP54_M"/>
</dbReference>
<proteinExistence type="predicted"/>
<dbReference type="EMBL" id="HBKN01038405">
    <property type="protein sequence ID" value="CAE2325795.1"/>
    <property type="molecule type" value="Transcribed_RNA"/>
</dbReference>
<gene>
    <name evidence="3" type="ORF">GTHE00462_LOCUS30124</name>
    <name evidence="4" type="ORF">GTHE00462_LOCUS30125</name>
</gene>
<feature type="region of interest" description="Disordered" evidence="1">
    <location>
        <begin position="151"/>
        <end position="196"/>
    </location>
</feature>
<feature type="domain" description="Signal recognition particle SRP54 subunit M-domain" evidence="2">
    <location>
        <begin position="39"/>
        <end position="141"/>
    </location>
</feature>
<dbReference type="GO" id="GO:0005525">
    <property type="term" value="F:GTP binding"/>
    <property type="evidence" value="ECO:0007669"/>
    <property type="project" value="InterPro"/>
</dbReference>
<dbReference type="SUPFAM" id="SSF47446">
    <property type="entry name" value="Signal peptide-binding domain"/>
    <property type="match status" value="1"/>
</dbReference>
<reference evidence="4" key="1">
    <citation type="submission" date="2021-01" db="EMBL/GenBank/DDBJ databases">
        <authorList>
            <person name="Corre E."/>
            <person name="Pelletier E."/>
            <person name="Niang G."/>
            <person name="Scheremetjew M."/>
            <person name="Finn R."/>
            <person name="Kale V."/>
            <person name="Holt S."/>
            <person name="Cochrane G."/>
            <person name="Meng A."/>
            <person name="Brown T."/>
            <person name="Cohen L."/>
        </authorList>
    </citation>
    <scope>NUCLEOTIDE SEQUENCE</scope>
    <source>
        <strain evidence="4">CCMP 2712</strain>
    </source>
</reference>
<dbReference type="PANTHER" id="PTHR11564:SF5">
    <property type="entry name" value="SIGNAL RECOGNITION PARTICLE SUBUNIT SRP54"/>
    <property type="match status" value="1"/>
</dbReference>
<feature type="compositionally biased region" description="Basic residues" evidence="1">
    <location>
        <begin position="175"/>
        <end position="187"/>
    </location>
</feature>
<dbReference type="GO" id="GO:0008312">
    <property type="term" value="F:7S RNA binding"/>
    <property type="evidence" value="ECO:0007669"/>
    <property type="project" value="InterPro"/>
</dbReference>
<evidence type="ECO:0000256" key="1">
    <source>
        <dbReference type="SAM" id="MobiDB-lite"/>
    </source>
</evidence>
<sequence>MASRILGMGDIVSMVEKAQKVVDEKEAARLAERMMSESYNFDDFVAQSRAIKQMGSFGGMLKMLPGASGISSDQLAQAELRLKIAESMINSMTKKERKNPSLLTSDITAKSRLDRIAKGSGRSMKQAQEFMSDFTRMRMMMRNMGKMAMGAQAAGQGPPMPNAEMDPSMAFGNRSLRRKAAKGKKDKKPASKGFGK</sequence>
<evidence type="ECO:0000313" key="3">
    <source>
        <dbReference type="EMBL" id="CAE2325794.1"/>
    </source>
</evidence>
<dbReference type="GO" id="GO:0003924">
    <property type="term" value="F:GTPase activity"/>
    <property type="evidence" value="ECO:0007669"/>
    <property type="project" value="InterPro"/>
</dbReference>
<dbReference type="PANTHER" id="PTHR11564">
    <property type="entry name" value="SIGNAL RECOGNITION PARTICLE 54K PROTEIN SRP54"/>
    <property type="match status" value="1"/>
</dbReference>